<evidence type="ECO:0000256" key="1">
    <source>
        <dbReference type="ARBA" id="ARBA00004245"/>
    </source>
</evidence>
<evidence type="ECO:0000256" key="5">
    <source>
        <dbReference type="ARBA" id="ARBA00023212"/>
    </source>
</evidence>
<gene>
    <name evidence="7" type="ORF">EGYM00163_LOCUS11684</name>
</gene>
<dbReference type="PANTHER" id="PTHR13072:SF0">
    <property type="entry name" value="DYNACTIN SUBUNIT 6"/>
    <property type="match status" value="1"/>
</dbReference>
<evidence type="ECO:0000256" key="3">
    <source>
        <dbReference type="ARBA" id="ARBA00016573"/>
    </source>
</evidence>
<evidence type="ECO:0000313" key="7">
    <source>
        <dbReference type="EMBL" id="CAE0800563.1"/>
    </source>
</evidence>
<dbReference type="Gene3D" id="2.160.10.10">
    <property type="entry name" value="Hexapeptide repeat proteins"/>
    <property type="match status" value="1"/>
</dbReference>
<dbReference type="InterPro" id="IPR027777">
    <property type="entry name" value="DCTN6"/>
</dbReference>
<sequence length="184" mass="19863">MAEAAADLEDVSRGYVDPTAIVTMGAVLEGNVHVGAECVCHPRGCIRALAGPVYVGESTIVEEFVDITNSSPVEMRIGSHNTFEVGCKISAESIGDGNVFERKCVVREGCVIGNGCVIGVGCELPAGTHLRDGTVLQGPSLVPYQRPRLLEVNQELNKQHVKFCREVLPTFHHMQQFEDCAPEK</sequence>
<accession>A0A7S4CMZ3</accession>
<dbReference type="GO" id="GO:0005869">
    <property type="term" value="C:dynactin complex"/>
    <property type="evidence" value="ECO:0007669"/>
    <property type="project" value="InterPro"/>
</dbReference>
<protein>
    <recommendedName>
        <fullName evidence="3">Dynactin subunit 6</fullName>
    </recommendedName>
</protein>
<dbReference type="PANTHER" id="PTHR13072">
    <property type="entry name" value="DYNACTIN 6"/>
    <property type="match status" value="1"/>
</dbReference>
<comment type="subcellular location">
    <subcellularLocation>
        <location evidence="1">Cytoplasm</location>
        <location evidence="1">Cytoskeleton</location>
    </subcellularLocation>
</comment>
<keyword evidence="5" id="KW-0206">Cytoskeleton</keyword>
<keyword evidence="4" id="KW-0963">Cytoplasm</keyword>
<dbReference type="AlphaFoldDB" id="A0A7S4CMZ3"/>
<name>A0A7S4CMZ3_9EUGL</name>
<reference evidence="7" key="1">
    <citation type="submission" date="2021-01" db="EMBL/GenBank/DDBJ databases">
        <authorList>
            <person name="Corre E."/>
            <person name="Pelletier E."/>
            <person name="Niang G."/>
            <person name="Scheremetjew M."/>
            <person name="Finn R."/>
            <person name="Kale V."/>
            <person name="Holt S."/>
            <person name="Cochrane G."/>
            <person name="Meng A."/>
            <person name="Brown T."/>
            <person name="Cohen L."/>
        </authorList>
    </citation>
    <scope>NUCLEOTIDE SEQUENCE</scope>
    <source>
        <strain evidence="7">CCMP1594</strain>
    </source>
</reference>
<evidence type="ECO:0000256" key="2">
    <source>
        <dbReference type="ARBA" id="ARBA00007719"/>
    </source>
</evidence>
<evidence type="ECO:0000256" key="6">
    <source>
        <dbReference type="ARBA" id="ARBA00034687"/>
    </source>
</evidence>
<organism evidence="7">
    <name type="scientific">Eutreptiella gymnastica</name>
    <dbReference type="NCBI Taxonomy" id="73025"/>
    <lineage>
        <taxon>Eukaryota</taxon>
        <taxon>Discoba</taxon>
        <taxon>Euglenozoa</taxon>
        <taxon>Euglenida</taxon>
        <taxon>Spirocuta</taxon>
        <taxon>Euglenophyceae</taxon>
        <taxon>Eutreptiales</taxon>
        <taxon>Eutreptiaceae</taxon>
        <taxon>Eutreptiella</taxon>
    </lineage>
</organism>
<dbReference type="SUPFAM" id="SSF51161">
    <property type="entry name" value="Trimeric LpxA-like enzymes"/>
    <property type="match status" value="1"/>
</dbReference>
<comment type="function">
    <text evidence="6">Part of the dynactin complex that activates the molecular motor dynein for ultra-processive transport along microtubules.</text>
</comment>
<dbReference type="EMBL" id="HBJA01034649">
    <property type="protein sequence ID" value="CAE0800563.1"/>
    <property type="molecule type" value="Transcribed_RNA"/>
</dbReference>
<dbReference type="GO" id="GO:0007052">
    <property type="term" value="P:mitotic spindle organization"/>
    <property type="evidence" value="ECO:0007669"/>
    <property type="project" value="TreeGrafter"/>
</dbReference>
<dbReference type="GO" id="GO:0070840">
    <property type="term" value="F:dynein complex binding"/>
    <property type="evidence" value="ECO:0007669"/>
    <property type="project" value="TreeGrafter"/>
</dbReference>
<proteinExistence type="inferred from homology"/>
<comment type="similarity">
    <text evidence="2">Belongs to the dynactin subunits 5/6 family. Dynactin subunit 6 subfamily.</text>
</comment>
<evidence type="ECO:0000256" key="4">
    <source>
        <dbReference type="ARBA" id="ARBA00022490"/>
    </source>
</evidence>
<dbReference type="InterPro" id="IPR011004">
    <property type="entry name" value="Trimer_LpxA-like_sf"/>
</dbReference>